<evidence type="ECO:0000313" key="1">
    <source>
        <dbReference type="EMBL" id="KAK7506315.1"/>
    </source>
</evidence>
<protein>
    <submittedName>
        <fullName evidence="1">Uncharacterized protein</fullName>
    </submittedName>
</protein>
<name>A0ABD0M350_9CAEN</name>
<evidence type="ECO:0000313" key="2">
    <source>
        <dbReference type="Proteomes" id="UP001519460"/>
    </source>
</evidence>
<proteinExistence type="predicted"/>
<keyword evidence="2" id="KW-1185">Reference proteome</keyword>
<comment type="caution">
    <text evidence="1">The sequence shown here is derived from an EMBL/GenBank/DDBJ whole genome shotgun (WGS) entry which is preliminary data.</text>
</comment>
<dbReference type="AlphaFoldDB" id="A0ABD0M350"/>
<gene>
    <name evidence="1" type="ORF">BaRGS_00002427</name>
</gene>
<sequence>MATGARENLQLYAQELYVHPRVFENFSELDLELPAGGWGAPVEMEWGRFADHDAVETEILRNQCMYKVFWSILHNTLSRNFFNPTSCMFHLDTFTVTDLGAVSADCSV</sequence>
<accession>A0ABD0M350</accession>
<reference evidence="1 2" key="1">
    <citation type="journal article" date="2023" name="Sci. Data">
        <title>Genome assembly of the Korean intertidal mud-creeper Batillaria attramentaria.</title>
        <authorList>
            <person name="Patra A.K."/>
            <person name="Ho P.T."/>
            <person name="Jun S."/>
            <person name="Lee S.J."/>
            <person name="Kim Y."/>
            <person name="Won Y.J."/>
        </authorList>
    </citation>
    <scope>NUCLEOTIDE SEQUENCE [LARGE SCALE GENOMIC DNA]</scope>
    <source>
        <strain evidence="1">Wonlab-2016</strain>
    </source>
</reference>
<organism evidence="1 2">
    <name type="scientific">Batillaria attramentaria</name>
    <dbReference type="NCBI Taxonomy" id="370345"/>
    <lineage>
        <taxon>Eukaryota</taxon>
        <taxon>Metazoa</taxon>
        <taxon>Spiralia</taxon>
        <taxon>Lophotrochozoa</taxon>
        <taxon>Mollusca</taxon>
        <taxon>Gastropoda</taxon>
        <taxon>Caenogastropoda</taxon>
        <taxon>Sorbeoconcha</taxon>
        <taxon>Cerithioidea</taxon>
        <taxon>Batillariidae</taxon>
        <taxon>Batillaria</taxon>
    </lineage>
</organism>
<dbReference type="EMBL" id="JACVVK020000007">
    <property type="protein sequence ID" value="KAK7506315.1"/>
    <property type="molecule type" value="Genomic_DNA"/>
</dbReference>
<dbReference type="Proteomes" id="UP001519460">
    <property type="component" value="Unassembled WGS sequence"/>
</dbReference>